<accession>A0ACC1CHU4</accession>
<reference evidence="1 2" key="1">
    <citation type="journal article" date="2021" name="Front. Genet.">
        <title>Chromosome-Level Genome Assembly Reveals Significant Gene Expansion in the Toll and IMD Signaling Pathways of Dendrolimus kikuchii.</title>
        <authorList>
            <person name="Zhou J."/>
            <person name="Wu P."/>
            <person name="Xiong Z."/>
            <person name="Liu N."/>
            <person name="Zhao N."/>
            <person name="Ji M."/>
            <person name="Qiu Y."/>
            <person name="Yang B."/>
        </authorList>
    </citation>
    <scope>NUCLEOTIDE SEQUENCE [LARGE SCALE GENOMIC DNA]</scope>
    <source>
        <strain evidence="1">Ann1</strain>
    </source>
</reference>
<dbReference type="EMBL" id="CM034411">
    <property type="protein sequence ID" value="KAJ0171136.1"/>
    <property type="molecule type" value="Genomic_DNA"/>
</dbReference>
<evidence type="ECO:0000313" key="1">
    <source>
        <dbReference type="EMBL" id="KAJ0171136.1"/>
    </source>
</evidence>
<sequence length="335" mass="38714">MVNYCIVSGCGRNNKNSKHLYFYGIPKETERQKLWLGAADRKDILKKSPEKRVTYRICSRHFSRQHFKNKHLCPDAVPTLHLPGYKDEDDSSGDNMDHENIICDNCNTIIQGFRYKCVTCLDYDLCSTCEMLETHSEHYMMRMPKPLKFKAVEDIVQQFRKFFNKQKNGTNDDTTDSDDEPITKYATKKDNQNYDSGIDLCEDIKHTINCEVDRVLRIQYTDVDKKSKKKLKTRNELSMARKRVGNVIETNVSNKKPKVDDGKKVLNMEIANVPEVAFADVNDFDKQFAAVKPESGDAIAQSTDSEPPPVMHMKLSDDFTELMIVMNDQKTTYKF</sequence>
<comment type="caution">
    <text evidence="1">The sequence shown here is derived from an EMBL/GenBank/DDBJ whole genome shotgun (WGS) entry which is preliminary data.</text>
</comment>
<proteinExistence type="predicted"/>
<name>A0ACC1CHU4_9NEOP</name>
<organism evidence="1 2">
    <name type="scientific">Dendrolimus kikuchii</name>
    <dbReference type="NCBI Taxonomy" id="765133"/>
    <lineage>
        <taxon>Eukaryota</taxon>
        <taxon>Metazoa</taxon>
        <taxon>Ecdysozoa</taxon>
        <taxon>Arthropoda</taxon>
        <taxon>Hexapoda</taxon>
        <taxon>Insecta</taxon>
        <taxon>Pterygota</taxon>
        <taxon>Neoptera</taxon>
        <taxon>Endopterygota</taxon>
        <taxon>Lepidoptera</taxon>
        <taxon>Glossata</taxon>
        <taxon>Ditrysia</taxon>
        <taxon>Bombycoidea</taxon>
        <taxon>Lasiocampidae</taxon>
        <taxon>Dendrolimus</taxon>
    </lineage>
</organism>
<keyword evidence="2" id="KW-1185">Reference proteome</keyword>
<protein>
    <submittedName>
        <fullName evidence="1">Uncharacterized protein</fullName>
    </submittedName>
</protein>
<dbReference type="Proteomes" id="UP000824533">
    <property type="component" value="Linkage Group LG25"/>
</dbReference>
<gene>
    <name evidence="1" type="ORF">K1T71_013335</name>
</gene>
<evidence type="ECO:0000313" key="2">
    <source>
        <dbReference type="Proteomes" id="UP000824533"/>
    </source>
</evidence>